<evidence type="ECO:0000256" key="1">
    <source>
        <dbReference type="SAM" id="MobiDB-lite"/>
    </source>
</evidence>
<feature type="domain" description="Metallo-beta-lactamase" evidence="2">
    <location>
        <begin position="68"/>
        <end position="240"/>
    </location>
</feature>
<dbReference type="SMART" id="SM00849">
    <property type="entry name" value="Lactamase_B"/>
    <property type="match status" value="1"/>
</dbReference>
<dbReference type="InterPro" id="IPR050855">
    <property type="entry name" value="NDM-1-like"/>
</dbReference>
<keyword evidence="4" id="KW-1185">Reference proteome</keyword>
<protein>
    <submittedName>
        <fullName evidence="3">MBL fold metallo-hydrolase</fullName>
    </submittedName>
</protein>
<dbReference type="AlphaFoldDB" id="A0A8J7A9C4"/>
<dbReference type="PANTHER" id="PTHR42951">
    <property type="entry name" value="METALLO-BETA-LACTAMASE DOMAIN-CONTAINING"/>
    <property type="match status" value="1"/>
</dbReference>
<dbReference type="SUPFAM" id="SSF56281">
    <property type="entry name" value="Metallo-hydrolase/oxidoreductase"/>
    <property type="match status" value="1"/>
</dbReference>
<dbReference type="EMBL" id="JADEXG010000063">
    <property type="protein sequence ID" value="MBE9079652.1"/>
    <property type="molecule type" value="Genomic_DNA"/>
</dbReference>
<dbReference type="Pfam" id="PF00753">
    <property type="entry name" value="Lactamase_B"/>
    <property type="match status" value="1"/>
</dbReference>
<feature type="region of interest" description="Disordered" evidence="1">
    <location>
        <begin position="1"/>
        <end position="21"/>
    </location>
</feature>
<name>A0A8J7A9C4_9CYAN</name>
<dbReference type="InterPro" id="IPR036866">
    <property type="entry name" value="RibonucZ/Hydroxyglut_hydro"/>
</dbReference>
<gene>
    <name evidence="3" type="ORF">IQ241_20540</name>
</gene>
<dbReference type="PANTHER" id="PTHR42951:SF4">
    <property type="entry name" value="ACYL-COENZYME A THIOESTERASE MBLAC2"/>
    <property type="match status" value="1"/>
</dbReference>
<sequence>MTFSSQPLSPPVQRIDFEGTQPASGSLDVSWIHGSVSPKHNDDPDIQVHAYNEHTYILRQNMAVHYEAPFMFLLFGNERAILLDTGATRSQDYFPLRQTVDALIERWLSRHPRADYRLVVAHTHLHRDHFEGNSQFLDRPHTTMVGRSLEDTIAFYGFSQWPTERVSFDLGGRQLQIMGSPGHEDVEVSIYDPYTQILFTGDIFYPGRLYIRDWDAFASSIARLIEFTEAHPITHILGCHVEMSIYPRIDYLIRTSYQPHERPPQMTVAQLRDLGSAIAAVNGRPGIYPFDAFILYNGVPDRYFSYEAMNPEVEPGTVGYLD</sequence>
<dbReference type="Proteomes" id="UP000636505">
    <property type="component" value="Unassembled WGS sequence"/>
</dbReference>
<accession>A0A8J7A9C4</accession>
<evidence type="ECO:0000259" key="2">
    <source>
        <dbReference type="SMART" id="SM00849"/>
    </source>
</evidence>
<comment type="caution">
    <text evidence="3">The sequence shown here is derived from an EMBL/GenBank/DDBJ whole genome shotgun (WGS) entry which is preliminary data.</text>
</comment>
<dbReference type="InterPro" id="IPR001279">
    <property type="entry name" value="Metallo-B-lactamas"/>
</dbReference>
<dbReference type="Gene3D" id="3.60.15.10">
    <property type="entry name" value="Ribonuclease Z/Hydroxyacylglutathione hydrolase-like"/>
    <property type="match status" value="1"/>
</dbReference>
<evidence type="ECO:0000313" key="4">
    <source>
        <dbReference type="Proteomes" id="UP000636505"/>
    </source>
</evidence>
<reference evidence="3" key="1">
    <citation type="submission" date="2020-10" db="EMBL/GenBank/DDBJ databases">
        <authorList>
            <person name="Castelo-Branco R."/>
            <person name="Eusebio N."/>
            <person name="Adriana R."/>
            <person name="Vieira A."/>
            <person name="Brugerolle De Fraissinette N."/>
            <person name="Rezende De Castro R."/>
            <person name="Schneider M.P."/>
            <person name="Vasconcelos V."/>
            <person name="Leao P.N."/>
        </authorList>
    </citation>
    <scope>NUCLEOTIDE SEQUENCE</scope>
    <source>
        <strain evidence="3">LEGE 07310</strain>
    </source>
</reference>
<evidence type="ECO:0000313" key="3">
    <source>
        <dbReference type="EMBL" id="MBE9079652.1"/>
    </source>
</evidence>
<organism evidence="3 4">
    <name type="scientific">Vasconcelosia minhoensis LEGE 07310</name>
    <dbReference type="NCBI Taxonomy" id="915328"/>
    <lineage>
        <taxon>Bacteria</taxon>
        <taxon>Bacillati</taxon>
        <taxon>Cyanobacteriota</taxon>
        <taxon>Cyanophyceae</taxon>
        <taxon>Nodosilineales</taxon>
        <taxon>Cymatolegaceae</taxon>
        <taxon>Vasconcelosia</taxon>
        <taxon>Vasconcelosia minhoensis</taxon>
    </lineage>
</organism>
<proteinExistence type="predicted"/>
<dbReference type="RefSeq" id="WP_193910823.1">
    <property type="nucleotide sequence ID" value="NZ_JADEXG010000063.1"/>
</dbReference>